<sequence>MPTEQIRIQGDAAALCDRIRLFQEMCTNQMDGFRPEDLACVALSACASRQRRPQSAEGFDYMDMETDQEKNDRRRIIHKLYNRLLVEYNQEQKVSDKQVFNATSALSWALLQVTNIDEMRKLEQTLDSAENVPEYFQNIKVILEGLDFQFKIFLTQPLSDNQKRLGEGEPPALRRPRSNKVKETCIARDETCVLTGNEEPHVVHIYPFSAANARRTRSTLKDTLARLWGADREKAISEKLFPNGTTEGIDVIGNVICLSPDMHAAWSRYDFALFPMRPKEEKAEAMGSNICASAREILLTTAIGIVKQRPRAFDLRTGAPILDGQIFTIKAAMKDHLPDYDILMLQWDIARVASLCGAAESGDDYDKDAYDADAYDADAYDADAYDVDAYDTDDDKEHVEAEMEMTNESWPSMGSVAVFKVLIVPAVISLILFLTLTFVLAPLWRKTRERYGQYVPVHAIQSSTLSFGQSVRSGVSGLMERSIWRRNASQGVAIGSDHSDDGFASDDGEELGQVNQNTRQAIAEDARRSSPESTRRLSRDLEEGFRDDSDDEDNGRRAR</sequence>
<protein>
    <recommendedName>
        <fullName evidence="3">HNH nuclease domain-containing protein</fullName>
    </recommendedName>
</protein>
<feature type="region of interest" description="Disordered" evidence="1">
    <location>
        <begin position="493"/>
        <end position="559"/>
    </location>
</feature>
<gene>
    <name evidence="4" type="ORF">D7B24_007078</name>
</gene>
<dbReference type="Pfam" id="PF13391">
    <property type="entry name" value="HNH_2"/>
    <property type="match status" value="1"/>
</dbReference>
<keyword evidence="2" id="KW-0472">Membrane</keyword>
<proteinExistence type="predicted"/>
<comment type="caution">
    <text evidence="4">The sequence shown here is derived from an EMBL/GenBank/DDBJ whole genome shotgun (WGS) entry which is preliminary data.</text>
</comment>
<feature type="region of interest" description="Disordered" evidence="1">
    <location>
        <begin position="161"/>
        <end position="180"/>
    </location>
</feature>
<accession>A0A3M9Y8M1</accession>
<feature type="compositionally biased region" description="Basic and acidic residues" evidence="1">
    <location>
        <begin position="522"/>
        <end position="547"/>
    </location>
</feature>
<dbReference type="InterPro" id="IPR003615">
    <property type="entry name" value="HNH_nuc"/>
</dbReference>
<dbReference type="RefSeq" id="XP_028494749.1">
    <property type="nucleotide sequence ID" value="XM_028641195.1"/>
</dbReference>
<reference evidence="4 5" key="1">
    <citation type="submission" date="2018-10" db="EMBL/GenBank/DDBJ databases">
        <title>Genome sequence of Verticillium nonalfalfae VnAa140.</title>
        <authorList>
            <person name="Stajich J.E."/>
            <person name="Kasson M.T."/>
        </authorList>
    </citation>
    <scope>NUCLEOTIDE SEQUENCE [LARGE SCALE GENOMIC DNA]</scope>
    <source>
        <strain evidence="4 5">VnAa140</strain>
    </source>
</reference>
<dbReference type="AlphaFoldDB" id="A0A3M9Y8M1"/>
<dbReference type="Proteomes" id="UP000267145">
    <property type="component" value="Unassembled WGS sequence"/>
</dbReference>
<dbReference type="EMBL" id="RBVV01000054">
    <property type="protein sequence ID" value="RNJ56591.1"/>
    <property type="molecule type" value="Genomic_DNA"/>
</dbReference>
<feature type="transmembrane region" description="Helical" evidence="2">
    <location>
        <begin position="422"/>
        <end position="444"/>
    </location>
</feature>
<organism evidence="4 5">
    <name type="scientific">Verticillium nonalfalfae</name>
    <dbReference type="NCBI Taxonomy" id="1051616"/>
    <lineage>
        <taxon>Eukaryota</taxon>
        <taxon>Fungi</taxon>
        <taxon>Dikarya</taxon>
        <taxon>Ascomycota</taxon>
        <taxon>Pezizomycotina</taxon>
        <taxon>Sordariomycetes</taxon>
        <taxon>Hypocreomycetidae</taxon>
        <taxon>Glomerellales</taxon>
        <taxon>Plectosphaerellaceae</taxon>
        <taxon>Verticillium</taxon>
    </lineage>
</organism>
<dbReference type="GeneID" id="39610767"/>
<evidence type="ECO:0000256" key="1">
    <source>
        <dbReference type="SAM" id="MobiDB-lite"/>
    </source>
</evidence>
<evidence type="ECO:0000313" key="4">
    <source>
        <dbReference type="EMBL" id="RNJ56591.1"/>
    </source>
</evidence>
<keyword evidence="2" id="KW-1133">Transmembrane helix</keyword>
<keyword evidence="5" id="KW-1185">Reference proteome</keyword>
<evidence type="ECO:0000313" key="5">
    <source>
        <dbReference type="Proteomes" id="UP000267145"/>
    </source>
</evidence>
<keyword evidence="2" id="KW-0812">Transmembrane</keyword>
<feature type="domain" description="HNH nuclease" evidence="3">
    <location>
        <begin position="192"/>
        <end position="273"/>
    </location>
</feature>
<evidence type="ECO:0000256" key="2">
    <source>
        <dbReference type="SAM" id="Phobius"/>
    </source>
</evidence>
<evidence type="ECO:0000259" key="3">
    <source>
        <dbReference type="Pfam" id="PF13391"/>
    </source>
</evidence>
<name>A0A3M9Y8M1_9PEZI</name>